<keyword evidence="2" id="KW-1185">Reference proteome</keyword>
<protein>
    <submittedName>
        <fullName evidence="1">Uncharacterized protein</fullName>
    </submittedName>
</protein>
<evidence type="ECO:0000313" key="1">
    <source>
        <dbReference type="EMBL" id="SUO04670.1"/>
    </source>
</evidence>
<name>A0A380LQ11_9FIRM</name>
<dbReference type="EMBL" id="UHFX01000003">
    <property type="protein sequence ID" value="SUO04670.1"/>
    <property type="molecule type" value="Genomic_DNA"/>
</dbReference>
<dbReference type="Proteomes" id="UP000255523">
    <property type="component" value="Unassembled WGS sequence"/>
</dbReference>
<reference evidence="1 2" key="1">
    <citation type="submission" date="2018-06" db="EMBL/GenBank/DDBJ databases">
        <authorList>
            <consortium name="Pathogen Informatics"/>
            <person name="Doyle S."/>
        </authorList>
    </citation>
    <scope>NUCLEOTIDE SEQUENCE [LARGE SCALE GENOMIC DNA]</scope>
    <source>
        <strain evidence="1 2">NCTC11087</strain>
    </source>
</reference>
<organism evidence="1 2">
    <name type="scientific">Faecalicoccus pleomorphus</name>
    <dbReference type="NCBI Taxonomy" id="1323"/>
    <lineage>
        <taxon>Bacteria</taxon>
        <taxon>Bacillati</taxon>
        <taxon>Bacillota</taxon>
        <taxon>Erysipelotrichia</taxon>
        <taxon>Erysipelotrichales</taxon>
        <taxon>Erysipelotrichaceae</taxon>
        <taxon>Faecalicoccus</taxon>
    </lineage>
</organism>
<dbReference type="GeneID" id="77463048"/>
<sequence>MKSEYLVEKVEVMIPKYVISMDTMNFSRNEIYHMNILDFLQGKPV</sequence>
<evidence type="ECO:0000313" key="2">
    <source>
        <dbReference type="Proteomes" id="UP000255523"/>
    </source>
</evidence>
<proteinExistence type="predicted"/>
<dbReference type="RefSeq" id="WP_172459581.1">
    <property type="nucleotide sequence ID" value="NZ_UHFX01000003.1"/>
</dbReference>
<gene>
    <name evidence="1" type="ORF">NCTC11087_01595</name>
</gene>
<accession>A0A380LQ11</accession>
<dbReference type="AlphaFoldDB" id="A0A380LQ11"/>